<organism evidence="1 2">
    <name type="scientific">Rangifer tarandus platyrhynchus</name>
    <name type="common">Svalbard reindeer</name>
    <dbReference type="NCBI Taxonomy" id="3082113"/>
    <lineage>
        <taxon>Eukaryota</taxon>
        <taxon>Metazoa</taxon>
        <taxon>Chordata</taxon>
        <taxon>Craniata</taxon>
        <taxon>Vertebrata</taxon>
        <taxon>Euteleostomi</taxon>
        <taxon>Mammalia</taxon>
        <taxon>Eutheria</taxon>
        <taxon>Laurasiatheria</taxon>
        <taxon>Artiodactyla</taxon>
        <taxon>Ruminantia</taxon>
        <taxon>Pecora</taxon>
        <taxon>Cervidae</taxon>
        <taxon>Odocoileinae</taxon>
        <taxon>Rangifer</taxon>
    </lineage>
</organism>
<protein>
    <submittedName>
        <fullName evidence="1">Uncharacterized protein</fullName>
    </submittedName>
</protein>
<gene>
    <name evidence="1" type="ORF">MRATA1EN1_LOCUS27448</name>
</gene>
<proteinExistence type="predicted"/>
<evidence type="ECO:0000313" key="1">
    <source>
        <dbReference type="EMBL" id="CAI9178486.1"/>
    </source>
</evidence>
<name>A0ABN9A244_RANTA</name>
<evidence type="ECO:0000313" key="2">
    <source>
        <dbReference type="Proteomes" id="UP001176941"/>
    </source>
</evidence>
<keyword evidence="2" id="KW-1185">Reference proteome</keyword>
<reference evidence="1" key="1">
    <citation type="submission" date="2023-04" db="EMBL/GenBank/DDBJ databases">
        <authorList>
            <consortium name="ELIXIR-Norway"/>
        </authorList>
    </citation>
    <scope>NUCLEOTIDE SEQUENCE [LARGE SCALE GENOMIC DNA]</scope>
</reference>
<accession>A0ABN9A244</accession>
<dbReference type="Proteomes" id="UP001176941">
    <property type="component" value="Chromosome 8"/>
</dbReference>
<sequence length="116" mass="13351">MSVDYQQLTLKLFTFWLPCLWSRMKISNIFFPVVSCQTLFAQSASPIWPGMLDGSVQKEQCVHTEMQPSLIDPLRADLCFVLSSVLSYSVCIPFRCILYSYTAFLLAFFPLCKQIF</sequence>
<dbReference type="EMBL" id="OX459944">
    <property type="protein sequence ID" value="CAI9178486.1"/>
    <property type="molecule type" value="Genomic_DNA"/>
</dbReference>